<name>A0ACD3V5E0_9BRAD</name>
<protein>
    <submittedName>
        <fullName evidence="1">Uncharacterized protein</fullName>
    </submittedName>
</protein>
<evidence type="ECO:0000313" key="1">
    <source>
        <dbReference type="EMBL" id="UGY01558.1"/>
    </source>
</evidence>
<proteinExistence type="predicted"/>
<dbReference type="Proteomes" id="UP000692816">
    <property type="component" value="Chromosome"/>
</dbReference>
<dbReference type="EMBL" id="CP088282">
    <property type="protein sequence ID" value="UGY01558.1"/>
    <property type="molecule type" value="Genomic_DNA"/>
</dbReference>
<evidence type="ECO:0000313" key="2">
    <source>
        <dbReference type="Proteomes" id="UP000692816"/>
    </source>
</evidence>
<organism evidence="1 2">
    <name type="scientific">Bradyrhizobium quebecense</name>
    <dbReference type="NCBI Taxonomy" id="2748629"/>
    <lineage>
        <taxon>Bacteria</taxon>
        <taxon>Pseudomonadati</taxon>
        <taxon>Pseudomonadota</taxon>
        <taxon>Alphaproteobacteria</taxon>
        <taxon>Hyphomicrobiales</taxon>
        <taxon>Nitrobacteraceae</taxon>
        <taxon>Bradyrhizobium</taxon>
    </lineage>
</organism>
<gene>
    <name evidence="1" type="ORF">J4P68_0031245</name>
</gene>
<sequence length="106" mass="10545">MLPAVAVAATAVEVMAVAVAAFMAAGADSMVAGADFMVAAVAFMEAEAASTVVDSTAADFTPAALVAAAFTPFIPLQEEARGSAAAPLPVIPNSVQPLTLRAPRRT</sequence>
<reference evidence="1 2" key="1">
    <citation type="journal article" date="2021" name="Int. J. Syst. Evol. Microbiol.">
        <title>Bradyrhizobium septentrionale sp. nov. (sv. septentrionale) and Bradyrhizobium quebecense sp. nov. (sv. septentrionale) associated with legumes native to Canada possess rearranged symbiosis genes and numerous insertion sequences.</title>
        <authorList>
            <person name="Bromfield E.S.P."/>
            <person name="Cloutier S."/>
        </authorList>
    </citation>
    <scope>NUCLEOTIDE SEQUENCE [LARGE SCALE GENOMIC DNA]</scope>
    <source>
        <strain evidence="1 2">12S5</strain>
    </source>
</reference>
<keyword evidence="2" id="KW-1185">Reference proteome</keyword>
<accession>A0ACD3V5E0</accession>